<comment type="caution">
    <text evidence="2">The sequence shown here is derived from an EMBL/GenBank/DDBJ whole genome shotgun (WGS) entry which is preliminary data.</text>
</comment>
<dbReference type="GO" id="GO:0016747">
    <property type="term" value="F:acyltransferase activity, transferring groups other than amino-acyl groups"/>
    <property type="evidence" value="ECO:0007669"/>
    <property type="project" value="InterPro"/>
</dbReference>
<feature type="domain" description="N-acetyltransferase" evidence="1">
    <location>
        <begin position="1"/>
        <end position="150"/>
    </location>
</feature>
<evidence type="ECO:0000259" key="1">
    <source>
        <dbReference type="PROSITE" id="PS51186"/>
    </source>
</evidence>
<evidence type="ECO:0000313" key="2">
    <source>
        <dbReference type="EMBL" id="RPD43311.1"/>
    </source>
</evidence>
<sequence>MNITRYTSAHRQACIDIFESNQPRYFAEEEKPGFVQWLDDYTDENPYFVVKENDEVVACGGIFLDGELNEAGLAWGMVRASHHKQGYGKQFTLYRLALLRETWPGSVHKIETSQHTEGFYAKMGFRTVAIEKDGFAAGIDKHIMHLSPKPSG</sequence>
<gene>
    <name evidence="2" type="ORF">EG028_03170</name>
</gene>
<organism evidence="2 3">
    <name type="scientific">Chitinophaga barathri</name>
    <dbReference type="NCBI Taxonomy" id="1647451"/>
    <lineage>
        <taxon>Bacteria</taxon>
        <taxon>Pseudomonadati</taxon>
        <taxon>Bacteroidota</taxon>
        <taxon>Chitinophagia</taxon>
        <taxon>Chitinophagales</taxon>
        <taxon>Chitinophagaceae</taxon>
        <taxon>Chitinophaga</taxon>
    </lineage>
</organism>
<keyword evidence="2" id="KW-0808">Transferase</keyword>
<dbReference type="Proteomes" id="UP000279089">
    <property type="component" value="Unassembled WGS sequence"/>
</dbReference>
<dbReference type="SUPFAM" id="SSF55729">
    <property type="entry name" value="Acyl-CoA N-acyltransferases (Nat)"/>
    <property type="match status" value="1"/>
</dbReference>
<dbReference type="PROSITE" id="PS51186">
    <property type="entry name" value="GNAT"/>
    <property type="match status" value="1"/>
</dbReference>
<evidence type="ECO:0000313" key="3">
    <source>
        <dbReference type="Proteomes" id="UP000279089"/>
    </source>
</evidence>
<dbReference type="InterPro" id="IPR016181">
    <property type="entry name" value="Acyl_CoA_acyltransferase"/>
</dbReference>
<dbReference type="Pfam" id="PF00583">
    <property type="entry name" value="Acetyltransf_1"/>
    <property type="match status" value="1"/>
</dbReference>
<protein>
    <submittedName>
        <fullName evidence="2">N-acetyltransferase</fullName>
    </submittedName>
</protein>
<accession>A0A3N4MHE4</accession>
<dbReference type="OrthoDB" id="961272at2"/>
<dbReference type="CDD" id="cd04301">
    <property type="entry name" value="NAT_SF"/>
    <property type="match status" value="1"/>
</dbReference>
<dbReference type="RefSeq" id="WP_120514579.1">
    <property type="nucleotide sequence ID" value="NZ_QXZY01000001.1"/>
</dbReference>
<dbReference type="Gene3D" id="3.40.630.30">
    <property type="match status" value="1"/>
</dbReference>
<dbReference type="EMBL" id="RMBX01000001">
    <property type="protein sequence ID" value="RPD43311.1"/>
    <property type="molecule type" value="Genomic_DNA"/>
</dbReference>
<name>A0A3N4MHE4_9BACT</name>
<dbReference type="AlphaFoldDB" id="A0A3N4MHE4"/>
<reference evidence="3" key="1">
    <citation type="submission" date="2018-11" db="EMBL/GenBank/DDBJ databases">
        <title>Chitinophaga lutea sp.nov., isolate from arsenic contaminated soil.</title>
        <authorList>
            <person name="Zong Y."/>
        </authorList>
    </citation>
    <scope>NUCLEOTIDE SEQUENCE [LARGE SCALE GENOMIC DNA]</scope>
    <source>
        <strain evidence="3">YLT18</strain>
    </source>
</reference>
<dbReference type="InterPro" id="IPR000182">
    <property type="entry name" value="GNAT_dom"/>
</dbReference>
<proteinExistence type="predicted"/>
<keyword evidence="3" id="KW-1185">Reference proteome</keyword>